<evidence type="ECO:0000313" key="2">
    <source>
        <dbReference type="EMBL" id="NJP67049.1"/>
    </source>
</evidence>
<dbReference type="Proteomes" id="UP000746503">
    <property type="component" value="Unassembled WGS sequence"/>
</dbReference>
<dbReference type="SUPFAM" id="SSF51182">
    <property type="entry name" value="RmlC-like cupins"/>
    <property type="match status" value="1"/>
</dbReference>
<feature type="domain" description="HTH araC/xylS-type" evidence="1">
    <location>
        <begin position="133"/>
        <end position="231"/>
    </location>
</feature>
<sequence length="241" mass="26141">MVPQNTIRFSGHDTHRHSRPHLVHVVHGAADVVVDDRTLRLRERESVWLAPRVPHAVRVAEGGLVLGPMLDPADTPGSRVRLLGPIPAVTEVMTAALGAAPAGEAQIRPFRQALGAALRAQLLEYFPLAVPHHPVARAIAEEARHTRRSLDELATSHHMSGRQVQRLFLAETGTAFARWRTRARLNAAIRELLGGVPASLVAESAGYATRASLIRALARECEIDAGELHRDPREALLGAVA</sequence>
<dbReference type="Gene3D" id="2.60.120.10">
    <property type="entry name" value="Jelly Rolls"/>
    <property type="match status" value="1"/>
</dbReference>
<comment type="caution">
    <text evidence="2">The sequence shown here is derived from an EMBL/GenBank/DDBJ whole genome shotgun (WGS) entry which is preliminary data.</text>
</comment>
<dbReference type="InterPro" id="IPR011051">
    <property type="entry name" value="RmlC_Cupin_sf"/>
</dbReference>
<gene>
    <name evidence="2" type="ORF">HCJ92_12285</name>
</gene>
<dbReference type="InterPro" id="IPR018060">
    <property type="entry name" value="HTH_AraC"/>
</dbReference>
<organism evidence="2 3">
    <name type="scientific">Streptomyces spiramenti</name>
    <dbReference type="NCBI Taxonomy" id="2720606"/>
    <lineage>
        <taxon>Bacteria</taxon>
        <taxon>Bacillati</taxon>
        <taxon>Actinomycetota</taxon>
        <taxon>Actinomycetes</taxon>
        <taxon>Kitasatosporales</taxon>
        <taxon>Streptomycetaceae</taxon>
        <taxon>Streptomyces</taxon>
    </lineage>
</organism>
<dbReference type="Pfam" id="PF12833">
    <property type="entry name" value="HTH_18"/>
    <property type="match status" value="1"/>
</dbReference>
<dbReference type="InterPro" id="IPR014710">
    <property type="entry name" value="RmlC-like_jellyroll"/>
</dbReference>
<dbReference type="InterPro" id="IPR013096">
    <property type="entry name" value="Cupin_2"/>
</dbReference>
<proteinExistence type="predicted"/>
<dbReference type="Pfam" id="PF07883">
    <property type="entry name" value="Cupin_2"/>
    <property type="match status" value="1"/>
</dbReference>
<dbReference type="SMART" id="SM00342">
    <property type="entry name" value="HTH_ARAC"/>
    <property type="match status" value="1"/>
</dbReference>
<keyword evidence="3" id="KW-1185">Reference proteome</keyword>
<reference evidence="2 3" key="1">
    <citation type="submission" date="2020-03" db="EMBL/GenBank/DDBJ databases">
        <title>Draft genome of Streptomyces sp. ventii, isolated from the Axial Seamount in the Pacific Ocean, and resequencing of the two type strains Streptomyces lonarensis strain NCL 716 and Streptomyces bohaiensis strain 11A07.</title>
        <authorList>
            <person name="Loughran R.M."/>
            <person name="Pfannmuller K.M."/>
            <person name="Wasson B.J."/>
            <person name="Deadmond M.C."/>
            <person name="Paddock B.E."/>
            <person name="Koyack M.J."/>
            <person name="Gallegos D.A."/>
            <person name="Mitchell E.A."/>
            <person name="Ushijima B."/>
            <person name="Saw J.H."/>
            <person name="Mcphail K.L."/>
            <person name="Videau P."/>
        </authorList>
    </citation>
    <scope>NUCLEOTIDE SEQUENCE [LARGE SCALE GENOMIC DNA]</scope>
    <source>
        <strain evidence="3">5675061</strain>
    </source>
</reference>
<dbReference type="PANTHER" id="PTHR11019:SF199">
    <property type="entry name" value="HTH-TYPE TRANSCRIPTIONAL REGULATOR NIMR"/>
    <property type="match status" value="1"/>
</dbReference>
<dbReference type="PANTHER" id="PTHR11019">
    <property type="entry name" value="HTH-TYPE TRANSCRIPTIONAL REGULATOR NIMR"/>
    <property type="match status" value="1"/>
</dbReference>
<protein>
    <submittedName>
        <fullName evidence="2">AraC family transcriptional regulator</fullName>
    </submittedName>
</protein>
<evidence type="ECO:0000259" key="1">
    <source>
        <dbReference type="PROSITE" id="PS01124"/>
    </source>
</evidence>
<evidence type="ECO:0000313" key="3">
    <source>
        <dbReference type="Proteomes" id="UP000746503"/>
    </source>
</evidence>
<dbReference type="EMBL" id="JAAVJB010000084">
    <property type="protein sequence ID" value="NJP67049.1"/>
    <property type="molecule type" value="Genomic_DNA"/>
</dbReference>
<name>A0ABX1AIS9_9ACTN</name>
<dbReference type="PROSITE" id="PS01124">
    <property type="entry name" value="HTH_ARAC_FAMILY_2"/>
    <property type="match status" value="1"/>
</dbReference>
<dbReference type="Gene3D" id="1.10.10.60">
    <property type="entry name" value="Homeodomain-like"/>
    <property type="match status" value="1"/>
</dbReference>
<accession>A0ABX1AIS9</accession>